<accession>A0ABV0BZR1</accession>
<comment type="caution">
    <text evidence="2">The sequence shown here is derived from an EMBL/GenBank/DDBJ whole genome shotgun (WGS) entry which is preliminary data.</text>
</comment>
<dbReference type="InterPro" id="IPR016181">
    <property type="entry name" value="Acyl_CoA_acyltransferase"/>
</dbReference>
<dbReference type="SUPFAM" id="SSF55729">
    <property type="entry name" value="Acyl-CoA N-acyltransferases (Nat)"/>
    <property type="match status" value="1"/>
</dbReference>
<keyword evidence="3" id="KW-1185">Reference proteome</keyword>
<evidence type="ECO:0000313" key="2">
    <source>
        <dbReference type="EMBL" id="MEN5379488.1"/>
    </source>
</evidence>
<feature type="domain" description="N-acetyltransferase" evidence="1">
    <location>
        <begin position="4"/>
        <end position="133"/>
    </location>
</feature>
<organism evidence="2 3">
    <name type="scientific">Sphingobacterium kitahiroshimense</name>
    <dbReference type="NCBI Taxonomy" id="470446"/>
    <lineage>
        <taxon>Bacteria</taxon>
        <taxon>Pseudomonadati</taxon>
        <taxon>Bacteroidota</taxon>
        <taxon>Sphingobacteriia</taxon>
        <taxon>Sphingobacteriales</taxon>
        <taxon>Sphingobacteriaceae</taxon>
        <taxon>Sphingobacterium</taxon>
    </lineage>
</organism>
<dbReference type="CDD" id="cd04301">
    <property type="entry name" value="NAT_SF"/>
    <property type="match status" value="1"/>
</dbReference>
<reference evidence="2 3" key="1">
    <citation type="submission" date="2024-04" db="EMBL/GenBank/DDBJ databases">
        <title>WGS of bacteria from Torrens River.</title>
        <authorList>
            <person name="Wyrsch E.R."/>
            <person name="Drigo B."/>
        </authorList>
    </citation>
    <scope>NUCLEOTIDE SEQUENCE [LARGE SCALE GENOMIC DNA]</scope>
    <source>
        <strain evidence="2 3">TWI391</strain>
    </source>
</reference>
<dbReference type="RefSeq" id="WP_346582261.1">
    <property type="nucleotide sequence ID" value="NZ_JBDJNQ010000010.1"/>
</dbReference>
<dbReference type="Pfam" id="PF00583">
    <property type="entry name" value="Acetyltransf_1"/>
    <property type="match status" value="1"/>
</dbReference>
<dbReference type="EC" id="2.3.1.-" evidence="2"/>
<dbReference type="InterPro" id="IPR052729">
    <property type="entry name" value="Acyl/Acetyltrans_Enzymes"/>
</dbReference>
<proteinExistence type="predicted"/>
<protein>
    <submittedName>
        <fullName evidence="2">GNAT family N-acetyltransferase</fullName>
        <ecNumber evidence="2">2.3.1.-</ecNumber>
    </submittedName>
</protein>
<dbReference type="InterPro" id="IPR000182">
    <property type="entry name" value="GNAT_dom"/>
</dbReference>
<dbReference type="PANTHER" id="PTHR47237">
    <property type="entry name" value="SLL0310 PROTEIN"/>
    <property type="match status" value="1"/>
</dbReference>
<keyword evidence="2" id="KW-0808">Transferase</keyword>
<dbReference type="Gene3D" id="3.40.630.90">
    <property type="match status" value="1"/>
</dbReference>
<dbReference type="EMBL" id="JBDJNQ010000010">
    <property type="protein sequence ID" value="MEN5379488.1"/>
    <property type="molecule type" value="Genomic_DNA"/>
</dbReference>
<keyword evidence="2" id="KW-0012">Acyltransferase</keyword>
<dbReference type="Proteomes" id="UP001409291">
    <property type="component" value="Unassembled WGS sequence"/>
</dbReference>
<dbReference type="GO" id="GO:0016746">
    <property type="term" value="F:acyltransferase activity"/>
    <property type="evidence" value="ECO:0007669"/>
    <property type="project" value="UniProtKB-KW"/>
</dbReference>
<sequence>MSNLSFEPIVSSDFAQLVNLQPEGWHDIIPKFEYYVNQKYCIPIKLLENQEIVAIGSVIVHQDVAWLGHIIVHPDHRKQGYGKLMTQQLIATAKAENCTSIQLIATDLGATVYESIGFIADTEYLFFKDVTIPVRQVANPHISSYNAIYKDQMLALDSLVSGENRAWELEDHLASSYLYVIDGSLAGYYLPTFGEGLIIAIHPTAGKELTEFHLQTKTTVVVPKENMAAQAFLQEHQYQPYASAKRMYIGREIAVKFEHIYNRIAGNIG</sequence>
<dbReference type="Gene3D" id="3.40.630.30">
    <property type="match status" value="1"/>
</dbReference>
<gene>
    <name evidence="2" type="ORF">ABE541_19635</name>
</gene>
<evidence type="ECO:0000259" key="1">
    <source>
        <dbReference type="PROSITE" id="PS51186"/>
    </source>
</evidence>
<name>A0ABV0BZR1_9SPHI</name>
<dbReference type="PANTHER" id="PTHR47237:SF2">
    <property type="entry name" value="BLL4206 PROTEIN"/>
    <property type="match status" value="1"/>
</dbReference>
<evidence type="ECO:0000313" key="3">
    <source>
        <dbReference type="Proteomes" id="UP001409291"/>
    </source>
</evidence>
<dbReference type="PROSITE" id="PS51186">
    <property type="entry name" value="GNAT"/>
    <property type="match status" value="1"/>
</dbReference>